<reference evidence="2" key="1">
    <citation type="journal article" date="2019" name="Int. J. Syst. Evol. Microbiol.">
        <title>The Global Catalogue of Microorganisms (GCM) 10K type strain sequencing project: providing services to taxonomists for standard genome sequencing and annotation.</title>
        <authorList>
            <consortium name="The Broad Institute Genomics Platform"/>
            <consortium name="The Broad Institute Genome Sequencing Center for Infectious Disease"/>
            <person name="Wu L."/>
            <person name="Ma J."/>
        </authorList>
    </citation>
    <scope>NUCLEOTIDE SEQUENCE [LARGE SCALE GENOMIC DNA]</scope>
    <source>
        <strain evidence="2">JCM 16227</strain>
    </source>
</reference>
<accession>A0ABP5UBQ7</accession>
<name>A0ABP5UBQ7_9ACTN</name>
<proteinExistence type="predicted"/>
<dbReference type="EMBL" id="BAAARB010000003">
    <property type="protein sequence ID" value="GAA2371962.1"/>
    <property type="molecule type" value="Genomic_DNA"/>
</dbReference>
<evidence type="ECO:0000313" key="2">
    <source>
        <dbReference type="Proteomes" id="UP001501170"/>
    </source>
</evidence>
<sequence>MRRRLRPIHMWPIDEHGLIWRADALDCGVTELELRQARRERRIYDVGRGAFALASAYPAEPSAAARQHYRFRCLAAGAAAARRESDGRVVSHQSAAAILGLDLLLPDRRLVHLTNGRSGGGNSTRERMIHSGLVADDDVIEIGRLRLTNLPRTAVDVALSQTDFAKILTVFDGALRAGVSRADLERRLAMPRRGVARARFALSLASGLSANPGESWSRAQMIEAGVPAPKLQSEYVLPDGHLAICDYDWDGLVIGEFDGFGKYRREVIDTDEDAGDIVIREKIREDALRGLGLGVVRWRWEHLQKRTLVRLLQQHLPTYGVREWESAQASGFRSVSD</sequence>
<keyword evidence="2" id="KW-1185">Reference proteome</keyword>
<comment type="caution">
    <text evidence="1">The sequence shown here is derived from an EMBL/GenBank/DDBJ whole genome shotgun (WGS) entry which is preliminary data.</text>
</comment>
<evidence type="ECO:0000313" key="1">
    <source>
        <dbReference type="EMBL" id="GAA2371962.1"/>
    </source>
</evidence>
<evidence type="ECO:0008006" key="3">
    <source>
        <dbReference type="Google" id="ProtNLM"/>
    </source>
</evidence>
<protein>
    <recommendedName>
        <fullName evidence="3">Transcriptional regulator, AbiEi antitoxin, Type IV TA system</fullName>
    </recommendedName>
</protein>
<dbReference type="Proteomes" id="UP001501170">
    <property type="component" value="Unassembled WGS sequence"/>
</dbReference>
<organism evidence="1 2">
    <name type="scientific">Gordonia cholesterolivorans</name>
    <dbReference type="NCBI Taxonomy" id="559625"/>
    <lineage>
        <taxon>Bacteria</taxon>
        <taxon>Bacillati</taxon>
        <taxon>Actinomycetota</taxon>
        <taxon>Actinomycetes</taxon>
        <taxon>Mycobacteriales</taxon>
        <taxon>Gordoniaceae</taxon>
        <taxon>Gordonia</taxon>
    </lineage>
</organism>
<gene>
    <name evidence="1" type="ORF">GCM10009855_09110</name>
</gene>